<keyword evidence="4" id="KW-1185">Reference proteome</keyword>
<dbReference type="PROSITE" id="PS50158">
    <property type="entry name" value="ZF_CCHC"/>
    <property type="match status" value="1"/>
</dbReference>
<evidence type="ECO:0000259" key="2">
    <source>
        <dbReference type="PROSITE" id="PS50158"/>
    </source>
</evidence>
<keyword evidence="1" id="KW-0862">Zinc</keyword>
<evidence type="ECO:0000313" key="3">
    <source>
        <dbReference type="EMBL" id="KAK0615212.1"/>
    </source>
</evidence>
<dbReference type="Gene3D" id="4.10.60.10">
    <property type="entry name" value="Zinc finger, CCHC-type"/>
    <property type="match status" value="1"/>
</dbReference>
<dbReference type="InterPro" id="IPR036875">
    <property type="entry name" value="Znf_CCHC_sf"/>
</dbReference>
<organism evidence="3 4">
    <name type="scientific">Bombardia bombarda</name>
    <dbReference type="NCBI Taxonomy" id="252184"/>
    <lineage>
        <taxon>Eukaryota</taxon>
        <taxon>Fungi</taxon>
        <taxon>Dikarya</taxon>
        <taxon>Ascomycota</taxon>
        <taxon>Pezizomycotina</taxon>
        <taxon>Sordariomycetes</taxon>
        <taxon>Sordariomycetidae</taxon>
        <taxon>Sordariales</taxon>
        <taxon>Lasiosphaeriaceae</taxon>
        <taxon>Bombardia</taxon>
    </lineage>
</organism>
<feature type="domain" description="CCHC-type" evidence="2">
    <location>
        <begin position="30"/>
        <end position="43"/>
    </location>
</feature>
<protein>
    <recommendedName>
        <fullName evidence="2">CCHC-type domain-containing protein</fullName>
    </recommendedName>
</protein>
<name>A0AA39WH00_9PEZI</name>
<sequence length="170" mass="20804">MLEKIGRVTNLFYKRFTSSANMSSLSRRACYKCGELGHHAEACSSPHRLCYNCKQPTRLPQPCQWRNGPWRPGWPWWIRRLWWTWRFRWRTSPGYLLQVRWTQPLRPRLPGSVNEVLCLRQAWTHLARLHRSERRPSQHCRQVLLRMRRGRTYLSRLPPEEQHQWRDHPR</sequence>
<dbReference type="GO" id="GO:0008270">
    <property type="term" value="F:zinc ion binding"/>
    <property type="evidence" value="ECO:0007669"/>
    <property type="project" value="UniProtKB-KW"/>
</dbReference>
<dbReference type="AlphaFoldDB" id="A0AA39WH00"/>
<proteinExistence type="predicted"/>
<accession>A0AA39WH00</accession>
<evidence type="ECO:0000256" key="1">
    <source>
        <dbReference type="PROSITE-ProRule" id="PRU00047"/>
    </source>
</evidence>
<reference evidence="3" key="1">
    <citation type="submission" date="2023-06" db="EMBL/GenBank/DDBJ databases">
        <title>Genome-scale phylogeny and comparative genomics of the fungal order Sordariales.</title>
        <authorList>
            <consortium name="Lawrence Berkeley National Laboratory"/>
            <person name="Hensen N."/>
            <person name="Bonometti L."/>
            <person name="Westerberg I."/>
            <person name="Brannstrom I.O."/>
            <person name="Guillou S."/>
            <person name="Cros-Aarteil S."/>
            <person name="Calhoun S."/>
            <person name="Haridas S."/>
            <person name="Kuo A."/>
            <person name="Mondo S."/>
            <person name="Pangilinan J."/>
            <person name="Riley R."/>
            <person name="LaButti K."/>
            <person name="Andreopoulos B."/>
            <person name="Lipzen A."/>
            <person name="Chen C."/>
            <person name="Yanf M."/>
            <person name="Daum C."/>
            <person name="Ng V."/>
            <person name="Clum A."/>
            <person name="Steindorff A."/>
            <person name="Ohm R."/>
            <person name="Martin F."/>
            <person name="Silar P."/>
            <person name="Natvig D."/>
            <person name="Lalanne C."/>
            <person name="Gautier V."/>
            <person name="Ament-velasquez S.L."/>
            <person name="Kruys A."/>
            <person name="Hutchinson M.I."/>
            <person name="Powell A.J."/>
            <person name="Barry K."/>
            <person name="Miller A.N."/>
            <person name="Grigoriev I.V."/>
            <person name="Debuchy R."/>
            <person name="Gladieux P."/>
            <person name="Thoren M.H."/>
            <person name="Johannesson H."/>
        </authorList>
    </citation>
    <scope>NUCLEOTIDE SEQUENCE</scope>
    <source>
        <strain evidence="3">SMH3391-2</strain>
    </source>
</reference>
<dbReference type="EMBL" id="JAULSR010000007">
    <property type="protein sequence ID" value="KAK0615212.1"/>
    <property type="molecule type" value="Genomic_DNA"/>
</dbReference>
<comment type="caution">
    <text evidence="3">The sequence shown here is derived from an EMBL/GenBank/DDBJ whole genome shotgun (WGS) entry which is preliminary data.</text>
</comment>
<dbReference type="GO" id="GO:0003676">
    <property type="term" value="F:nucleic acid binding"/>
    <property type="evidence" value="ECO:0007669"/>
    <property type="project" value="InterPro"/>
</dbReference>
<dbReference type="SUPFAM" id="SSF57756">
    <property type="entry name" value="Retrovirus zinc finger-like domains"/>
    <property type="match status" value="1"/>
</dbReference>
<dbReference type="Pfam" id="PF00098">
    <property type="entry name" value="zf-CCHC"/>
    <property type="match status" value="1"/>
</dbReference>
<dbReference type="Proteomes" id="UP001174934">
    <property type="component" value="Unassembled WGS sequence"/>
</dbReference>
<keyword evidence="1" id="KW-0863">Zinc-finger</keyword>
<evidence type="ECO:0000313" key="4">
    <source>
        <dbReference type="Proteomes" id="UP001174934"/>
    </source>
</evidence>
<dbReference type="InterPro" id="IPR001878">
    <property type="entry name" value="Znf_CCHC"/>
</dbReference>
<keyword evidence="1" id="KW-0479">Metal-binding</keyword>
<gene>
    <name evidence="3" type="ORF">B0T17DRAFT_380812</name>
</gene>